<evidence type="ECO:0000313" key="3">
    <source>
        <dbReference type="Proteomes" id="UP000547458"/>
    </source>
</evidence>
<name>A0A846RQP9_9MICC</name>
<dbReference type="CDD" id="cd01297">
    <property type="entry name" value="D-aminoacylase"/>
    <property type="match status" value="1"/>
</dbReference>
<keyword evidence="2" id="KW-0378">Hydrolase</keyword>
<sequence length="532" mass="56030">MSETRFDIAINNAHILDGTGGAPMAGSVGIRNGLIAEIHPQIGGSAALTGAETIDVQGQVLCPGFIDLHSHADFSLASSPEAITQLTQGVTTLLTGNCGTSPFPVSDLAAIQAATSFLRPELDWSWTDAAGFTEVLQRSSPAVNAALQVGHGALRIAAKLNADRAPNPEELERMCDLLRQAAGAGVHGFSTGLIYAPGSFAATAEVEALARVAAECGLLYSTHMRNETDSLLESVAEAIAVARLTGVRLEVSHIKAMGPRNHGKVEEALQMMSDARADGIDVTADVYPYTASSTSLSSRLPGWALDGGSHGLLQRLANQDQRQRISAELAIRFDGEIDPAGIVLADLPPGKYSEWIGHSLTEIAGRYDTSAHEAAINVLADHDAAVAIINHAMADSDVEAALRDPHVSVASDGWIMTPDGDGKPHPRSFGTFTRVLGHYVRERGVLSLEEAVRKMTSLPASRGGLHDRGRISVGLVADLTVFDPTSIVDKSTYDQPWQLSEGVAHVLVGGRFALRDYTSMSAGAGQVLSTST</sequence>
<proteinExistence type="predicted"/>
<dbReference type="Gene3D" id="2.30.40.10">
    <property type="entry name" value="Urease, subunit C, domain 1"/>
    <property type="match status" value="1"/>
</dbReference>
<dbReference type="GO" id="GO:0047420">
    <property type="term" value="F:N-acyl-D-amino-acid deacylase activity"/>
    <property type="evidence" value="ECO:0007669"/>
    <property type="project" value="UniProtKB-EC"/>
</dbReference>
<evidence type="ECO:0000313" key="2">
    <source>
        <dbReference type="EMBL" id="NJC22714.1"/>
    </source>
</evidence>
<protein>
    <submittedName>
        <fullName evidence="2">N-acyl-D-amino-acid deacylase</fullName>
        <ecNumber evidence="2">3.5.1.81</ecNumber>
    </submittedName>
</protein>
<dbReference type="Proteomes" id="UP000547458">
    <property type="component" value="Unassembled WGS sequence"/>
</dbReference>
<gene>
    <name evidence="2" type="ORF">BJ994_001790</name>
</gene>
<dbReference type="InterPro" id="IPR011059">
    <property type="entry name" value="Metal-dep_hydrolase_composite"/>
</dbReference>
<dbReference type="EMBL" id="JAATJL010000001">
    <property type="protein sequence ID" value="NJC22714.1"/>
    <property type="molecule type" value="Genomic_DNA"/>
</dbReference>
<accession>A0A846RQP9</accession>
<dbReference type="RefSeq" id="WP_167993463.1">
    <property type="nucleotide sequence ID" value="NZ_JAATJL010000001.1"/>
</dbReference>
<dbReference type="SUPFAM" id="SSF51338">
    <property type="entry name" value="Composite domain of metallo-dependent hydrolases"/>
    <property type="match status" value="1"/>
</dbReference>
<dbReference type="Gene3D" id="3.30.1490.130">
    <property type="entry name" value="D-aminoacylase. Domain 3"/>
    <property type="match status" value="1"/>
</dbReference>
<dbReference type="PANTHER" id="PTHR11647:SF1">
    <property type="entry name" value="COLLAPSIN RESPONSE MEDIATOR PROTEIN"/>
    <property type="match status" value="1"/>
</dbReference>
<keyword evidence="3" id="KW-1185">Reference proteome</keyword>
<dbReference type="PANTHER" id="PTHR11647">
    <property type="entry name" value="HYDRANTOINASE/DIHYDROPYRIMIDINASE FAMILY MEMBER"/>
    <property type="match status" value="1"/>
</dbReference>
<dbReference type="Gene3D" id="3.20.20.140">
    <property type="entry name" value="Metal-dependent hydrolases"/>
    <property type="match status" value="1"/>
</dbReference>
<dbReference type="InterPro" id="IPR032466">
    <property type="entry name" value="Metal_Hydrolase"/>
</dbReference>
<evidence type="ECO:0000259" key="1">
    <source>
        <dbReference type="Pfam" id="PF07969"/>
    </source>
</evidence>
<dbReference type="InterPro" id="IPR013108">
    <property type="entry name" value="Amidohydro_3"/>
</dbReference>
<dbReference type="AlphaFoldDB" id="A0A846RQP9"/>
<feature type="domain" description="Amidohydrolase 3" evidence="1">
    <location>
        <begin position="52"/>
        <end position="512"/>
    </location>
</feature>
<reference evidence="2 3" key="1">
    <citation type="submission" date="2020-03" db="EMBL/GenBank/DDBJ databases">
        <title>Sequencing the genomes of 1000 actinobacteria strains.</title>
        <authorList>
            <person name="Klenk H.-P."/>
        </authorList>
    </citation>
    <scope>NUCLEOTIDE SEQUENCE [LARGE SCALE GENOMIC DNA]</scope>
    <source>
        <strain evidence="2 3">DSM 16403</strain>
    </source>
</reference>
<comment type="caution">
    <text evidence="2">The sequence shown here is derived from an EMBL/GenBank/DDBJ whole genome shotgun (WGS) entry which is preliminary data.</text>
</comment>
<dbReference type="InterPro" id="IPR050378">
    <property type="entry name" value="Metallo-dep_Hydrolases_sf"/>
</dbReference>
<dbReference type="InterPro" id="IPR023100">
    <property type="entry name" value="D-aminoacylase_insert_dom_sf"/>
</dbReference>
<dbReference type="EC" id="3.5.1.81" evidence="2"/>
<dbReference type="SUPFAM" id="SSF51556">
    <property type="entry name" value="Metallo-dependent hydrolases"/>
    <property type="match status" value="1"/>
</dbReference>
<organism evidence="2 3">
    <name type="scientific">Arthrobacter pigmenti</name>
    <dbReference type="NCBI Taxonomy" id="271432"/>
    <lineage>
        <taxon>Bacteria</taxon>
        <taxon>Bacillati</taxon>
        <taxon>Actinomycetota</taxon>
        <taxon>Actinomycetes</taxon>
        <taxon>Micrococcales</taxon>
        <taxon>Micrococcaceae</taxon>
        <taxon>Arthrobacter</taxon>
    </lineage>
</organism>
<dbReference type="Pfam" id="PF07969">
    <property type="entry name" value="Amidohydro_3"/>
    <property type="match status" value="1"/>
</dbReference>